<dbReference type="SUPFAM" id="SSF81901">
    <property type="entry name" value="HCP-like"/>
    <property type="match status" value="1"/>
</dbReference>
<dbReference type="PANTHER" id="PTHR46128:SF211">
    <property type="entry name" value="PENTACOTRIPEPTIDE-REPEAT REGION OF PRORP DOMAIN-CONTAINING PROTEIN"/>
    <property type="match status" value="1"/>
</dbReference>
<feature type="repeat" description="PPR" evidence="3">
    <location>
        <begin position="683"/>
        <end position="717"/>
    </location>
</feature>
<feature type="repeat" description="PPR" evidence="3">
    <location>
        <begin position="215"/>
        <end position="249"/>
    </location>
</feature>
<dbReference type="PANTHER" id="PTHR46128">
    <property type="entry name" value="MITOCHONDRIAL GROUP I INTRON SPLICING FACTOR CCM1"/>
    <property type="match status" value="1"/>
</dbReference>
<dbReference type="InterPro" id="IPR002885">
    <property type="entry name" value="PPR_rpt"/>
</dbReference>
<gene>
    <name evidence="4" type="ORF">FSB_LOCUS6356</name>
</gene>
<reference evidence="4" key="1">
    <citation type="submission" date="2018-02" db="EMBL/GenBank/DDBJ databases">
        <authorList>
            <person name="Cohen D.B."/>
            <person name="Kent A.D."/>
        </authorList>
    </citation>
    <scope>NUCLEOTIDE SEQUENCE</scope>
</reference>
<feature type="repeat" description="PPR" evidence="3">
    <location>
        <begin position="648"/>
        <end position="682"/>
    </location>
</feature>
<feature type="repeat" description="PPR" evidence="3">
    <location>
        <begin position="508"/>
        <end position="542"/>
    </location>
</feature>
<dbReference type="NCBIfam" id="TIGR00756">
    <property type="entry name" value="PPR"/>
    <property type="match status" value="13"/>
</dbReference>
<feature type="repeat" description="PPR" evidence="3">
    <location>
        <begin position="578"/>
        <end position="612"/>
    </location>
</feature>
<evidence type="ECO:0000256" key="2">
    <source>
        <dbReference type="ARBA" id="ARBA00022737"/>
    </source>
</evidence>
<dbReference type="Gene3D" id="1.25.40.10">
    <property type="entry name" value="Tetratricopeptide repeat domain"/>
    <property type="match status" value="6"/>
</dbReference>
<proteinExistence type="inferred from homology"/>
<feature type="repeat" description="PPR" evidence="3">
    <location>
        <begin position="438"/>
        <end position="472"/>
    </location>
</feature>
<accession>A0A2N9EV62</accession>
<feature type="repeat" description="PPR" evidence="3">
    <location>
        <begin position="613"/>
        <end position="647"/>
    </location>
</feature>
<dbReference type="InterPro" id="IPR011990">
    <property type="entry name" value="TPR-like_helical_dom_sf"/>
</dbReference>
<dbReference type="EMBL" id="OIVN01000335">
    <property type="protein sequence ID" value="SPC78474.1"/>
    <property type="molecule type" value="Genomic_DNA"/>
</dbReference>
<feature type="repeat" description="PPR" evidence="3">
    <location>
        <begin position="718"/>
        <end position="752"/>
    </location>
</feature>
<organism evidence="4">
    <name type="scientific">Fagus sylvatica</name>
    <name type="common">Beechnut</name>
    <dbReference type="NCBI Taxonomy" id="28930"/>
    <lineage>
        <taxon>Eukaryota</taxon>
        <taxon>Viridiplantae</taxon>
        <taxon>Streptophyta</taxon>
        <taxon>Embryophyta</taxon>
        <taxon>Tracheophyta</taxon>
        <taxon>Spermatophyta</taxon>
        <taxon>Magnoliopsida</taxon>
        <taxon>eudicotyledons</taxon>
        <taxon>Gunneridae</taxon>
        <taxon>Pentapetalae</taxon>
        <taxon>rosids</taxon>
        <taxon>fabids</taxon>
        <taxon>Fagales</taxon>
        <taxon>Fagaceae</taxon>
        <taxon>Fagus</taxon>
    </lineage>
</organism>
<feature type="repeat" description="PPR" evidence="3">
    <location>
        <begin position="753"/>
        <end position="787"/>
    </location>
</feature>
<dbReference type="Pfam" id="PF01535">
    <property type="entry name" value="PPR"/>
    <property type="match status" value="7"/>
</dbReference>
<sequence>MKKQAMALARTITQAHYNLIKFSVPTSNPHRPICTKTHNDSSSIPSDLTNAFISIFTKKPFSPHNPELNNLAPRLTTQVVETVLNSFKSWKVAHLFFTWASSQSGYKHNCYTYNTMASILSRVRQIAPLKAMATDVVNLRCSMSPGALGYLVRCLGSVGLVDEANDLFDQARTMGLCVPNDYSYTCLLEAIAKSSSIDLIEMRLKEMHNHGWKFNKYTLTPVLQVYCNAGKFEKALSVFNDMNERGWVDAHVFSIVVLSFSKMGEVDKAFELIGRMEDHNMTLNQKTFCVLIHGFVRESRVDKALLLFDKMKQSGFSPDVSLYDVLIGGLCKIKEVEKALRLYSEMKQLGIQADVGILTKLMTSFSEESEMIRVLEERQEDTDEEAMILLYNSVLKGLVNNNSIDKACLLLRAMMADQSDVDVAEHKLLSIKKAIHPNTISFSIVIDGLLKTGKLDLALSLFQHMKHIGCKPNIMLYNNLIDGFCNSNRLEEIYELFREMKVSGFEPSRFTYNSVFGCLCRREDVVAALDLVKEMRVHAYEPWIKHSTLLVKGLCKHGRAVEACKFLASMVQEGFLPDIIAYSAAIDGLIKIQELDRALELFRDICSRGYRPDVVAYNILISGLCKAKRVSEAEDILHKMVVKGLVPSVVTYNLLVDGWCKNGDVDQAMLFLSRMFVEDRNPNVITYTTLIDGLCNDGRPDDALVLWNEMGKKGCAPNKVSFMALIHGLCKCGRPDTALVYLHEMQEKEMEPDTFVYVALISSFLSNLNLPLAFEILKEMAEKGNFPDPLDKNFVIVRDAVLKLSEDAKTSSGVKNLIAEGRIPRIGCSDIKDEG</sequence>
<protein>
    <recommendedName>
        <fullName evidence="5">Pentacotripeptide-repeat region of PRORP domain-containing protein</fullName>
    </recommendedName>
</protein>
<feature type="repeat" description="PPR" evidence="3">
    <location>
        <begin position="319"/>
        <end position="353"/>
    </location>
</feature>
<evidence type="ECO:0000256" key="3">
    <source>
        <dbReference type="PROSITE-ProRule" id="PRU00708"/>
    </source>
</evidence>
<comment type="similarity">
    <text evidence="1">Belongs to the PPR family. P subfamily.</text>
</comment>
<dbReference type="Pfam" id="PF13812">
    <property type="entry name" value="PPR_3"/>
    <property type="match status" value="1"/>
</dbReference>
<dbReference type="Pfam" id="PF13041">
    <property type="entry name" value="PPR_2"/>
    <property type="match status" value="4"/>
</dbReference>
<feature type="repeat" description="PPR" evidence="3">
    <location>
        <begin position="543"/>
        <end position="577"/>
    </location>
</feature>
<evidence type="ECO:0008006" key="5">
    <source>
        <dbReference type="Google" id="ProtNLM"/>
    </source>
</evidence>
<evidence type="ECO:0000256" key="1">
    <source>
        <dbReference type="ARBA" id="ARBA00007626"/>
    </source>
</evidence>
<evidence type="ECO:0000313" key="4">
    <source>
        <dbReference type="EMBL" id="SPC78474.1"/>
    </source>
</evidence>
<dbReference type="PROSITE" id="PS51375">
    <property type="entry name" value="PPR"/>
    <property type="match status" value="13"/>
</dbReference>
<dbReference type="InterPro" id="IPR050872">
    <property type="entry name" value="PPR_P_subfamily"/>
</dbReference>
<keyword evidence="2" id="KW-0677">Repeat</keyword>
<name>A0A2N9EV62_FAGSY</name>
<feature type="repeat" description="PPR" evidence="3">
    <location>
        <begin position="473"/>
        <end position="507"/>
    </location>
</feature>
<feature type="repeat" description="PPR" evidence="3">
    <location>
        <begin position="284"/>
        <end position="318"/>
    </location>
</feature>
<dbReference type="AlphaFoldDB" id="A0A2N9EV62"/>